<keyword evidence="1 3" id="KW-0732">Signal</keyword>
<evidence type="ECO:0000259" key="4">
    <source>
        <dbReference type="PROSITE" id="PS51123"/>
    </source>
</evidence>
<evidence type="ECO:0000256" key="3">
    <source>
        <dbReference type="SAM" id="SignalP"/>
    </source>
</evidence>
<feature type="domain" description="OmpA-like" evidence="4">
    <location>
        <begin position="407"/>
        <end position="528"/>
    </location>
</feature>
<accession>A0A2T6KB74</accession>
<keyword evidence="6" id="KW-1185">Reference proteome</keyword>
<evidence type="ECO:0000313" key="6">
    <source>
        <dbReference type="Proteomes" id="UP000244523"/>
    </source>
</evidence>
<dbReference type="CDD" id="cd13566">
    <property type="entry name" value="PBP2_phosphate"/>
    <property type="match status" value="1"/>
</dbReference>
<dbReference type="Gene3D" id="3.40.190.10">
    <property type="entry name" value="Periplasmic binding protein-like II"/>
    <property type="match status" value="2"/>
</dbReference>
<dbReference type="SUPFAM" id="SSF53850">
    <property type="entry name" value="Periplasmic binding protein-like II"/>
    <property type="match status" value="1"/>
</dbReference>
<dbReference type="Gene3D" id="3.30.1330.60">
    <property type="entry name" value="OmpA-like domain"/>
    <property type="match status" value="1"/>
</dbReference>
<dbReference type="Pfam" id="PF12849">
    <property type="entry name" value="PBP_like_2"/>
    <property type="match status" value="1"/>
</dbReference>
<organism evidence="5 6">
    <name type="scientific">Yoonia sediminilitoris</name>
    <dbReference type="NCBI Taxonomy" id="1286148"/>
    <lineage>
        <taxon>Bacteria</taxon>
        <taxon>Pseudomonadati</taxon>
        <taxon>Pseudomonadota</taxon>
        <taxon>Alphaproteobacteria</taxon>
        <taxon>Rhodobacterales</taxon>
        <taxon>Paracoccaceae</taxon>
        <taxon>Yoonia</taxon>
    </lineage>
</organism>
<dbReference type="Proteomes" id="UP000244523">
    <property type="component" value="Unassembled WGS sequence"/>
</dbReference>
<evidence type="ECO:0000256" key="2">
    <source>
        <dbReference type="PROSITE-ProRule" id="PRU00473"/>
    </source>
</evidence>
<dbReference type="GO" id="GO:0016020">
    <property type="term" value="C:membrane"/>
    <property type="evidence" value="ECO:0007669"/>
    <property type="project" value="UniProtKB-UniRule"/>
</dbReference>
<feature type="chain" id="PRO_5015450959" evidence="3">
    <location>
        <begin position="19"/>
        <end position="528"/>
    </location>
</feature>
<dbReference type="InterPro" id="IPR036737">
    <property type="entry name" value="OmpA-like_sf"/>
</dbReference>
<dbReference type="CDD" id="cd07185">
    <property type="entry name" value="OmpA_C-like"/>
    <property type="match status" value="1"/>
</dbReference>
<sequence>MKTTMSCSARALASIAFAATMILPSAMSAGEIQLTSSDGTVNMRGEFIAFEDNAYIIGTALGELRVSASRVSCAGDDCPQLEVATADVRIAGSDTVGLGVMPLLLEGYSGALDAAATIGNTSVNGEILASIVAEQGFGDEVATFLVSSTGSSDAFSNLLDKSAKVGMSSRRITPNEARELRDNGAGNMIAPDQEHIIAVDSLIVMAHPSNPITELSTDQLQGIYTGQITNWSEVGGADAPINLVTRASGSATRSVFEQRVFGGDAPSVAANAIIAETSSEASQIVNEDPNAITYVGYAFQRGAKPLTLINECGIRMTPDAFSARTEEYALQRRLYLYNRADNMDPATKGLLDFATSDAADNLIGKAGFIGFGVDRREQSPESARGLMLRDPDADRYEAGFMRDMLDTMVDYDRLSTTFRFRTGSARLDERGRIDMGRLVDYLATQPSGSEVLIVGFTDDVGQFDGNRQLSEVRAAQILQELQTAGGDRISEISLSSVGYGEIAPSGCNISDEGRRINRRVEVWIKNPA</sequence>
<gene>
    <name evidence="5" type="ORF">C8N45_11150</name>
</gene>
<dbReference type="InterPro" id="IPR050811">
    <property type="entry name" value="Phosphate_ABC_transporter"/>
</dbReference>
<dbReference type="OrthoDB" id="9790048at2"/>
<dbReference type="PANTHER" id="PTHR30570">
    <property type="entry name" value="PERIPLASMIC PHOSPHATE BINDING COMPONENT OF PHOSPHATE ABC TRANSPORTER"/>
    <property type="match status" value="1"/>
</dbReference>
<dbReference type="AlphaFoldDB" id="A0A2T6KB74"/>
<dbReference type="Pfam" id="PF00691">
    <property type="entry name" value="OmpA"/>
    <property type="match status" value="1"/>
</dbReference>
<dbReference type="InterPro" id="IPR006665">
    <property type="entry name" value="OmpA-like"/>
</dbReference>
<dbReference type="SUPFAM" id="SSF103088">
    <property type="entry name" value="OmpA-like"/>
    <property type="match status" value="1"/>
</dbReference>
<dbReference type="EMBL" id="QBUD01000011">
    <property type="protein sequence ID" value="PUB12073.1"/>
    <property type="molecule type" value="Genomic_DNA"/>
</dbReference>
<evidence type="ECO:0000256" key="1">
    <source>
        <dbReference type="ARBA" id="ARBA00022729"/>
    </source>
</evidence>
<dbReference type="PANTHER" id="PTHR30570:SF1">
    <property type="entry name" value="PHOSPHATE-BINDING PROTEIN PSTS"/>
    <property type="match status" value="1"/>
</dbReference>
<dbReference type="PROSITE" id="PS51123">
    <property type="entry name" value="OMPA_2"/>
    <property type="match status" value="1"/>
</dbReference>
<protein>
    <submittedName>
        <fullName evidence="5">Phosphate ABC transporter substrate-binding protein (PhoT family)</fullName>
    </submittedName>
</protein>
<comment type="caution">
    <text evidence="5">The sequence shown here is derived from an EMBL/GenBank/DDBJ whole genome shotgun (WGS) entry which is preliminary data.</text>
</comment>
<keyword evidence="2" id="KW-0472">Membrane</keyword>
<proteinExistence type="predicted"/>
<evidence type="ECO:0000313" key="5">
    <source>
        <dbReference type="EMBL" id="PUB12073.1"/>
    </source>
</evidence>
<name>A0A2T6KB74_9RHOB</name>
<reference evidence="5 6" key="1">
    <citation type="submission" date="2018-04" db="EMBL/GenBank/DDBJ databases">
        <title>Genomic Encyclopedia of Archaeal and Bacterial Type Strains, Phase II (KMG-II): from individual species to whole genera.</title>
        <authorList>
            <person name="Goeker M."/>
        </authorList>
    </citation>
    <scope>NUCLEOTIDE SEQUENCE [LARGE SCALE GENOMIC DNA]</scope>
    <source>
        <strain evidence="5 6">DSM 29955</strain>
    </source>
</reference>
<feature type="signal peptide" evidence="3">
    <location>
        <begin position="1"/>
        <end position="18"/>
    </location>
</feature>
<dbReference type="InterPro" id="IPR024370">
    <property type="entry name" value="PBP_domain"/>
</dbReference>